<feature type="compositionally biased region" description="Basic and acidic residues" evidence="1">
    <location>
        <begin position="660"/>
        <end position="679"/>
    </location>
</feature>
<feature type="compositionally biased region" description="Basic residues" evidence="1">
    <location>
        <begin position="868"/>
        <end position="878"/>
    </location>
</feature>
<feature type="compositionally biased region" description="Low complexity" evidence="1">
    <location>
        <begin position="808"/>
        <end position="822"/>
    </location>
</feature>
<protein>
    <submittedName>
        <fullName evidence="3">C3H1-type domain-containing protein</fullName>
    </submittedName>
</protein>
<keyword evidence="2" id="KW-1185">Reference proteome</keyword>
<dbReference type="WBParaSite" id="Csp11.Scaffold630.g18886.t1">
    <property type="protein sequence ID" value="Csp11.Scaffold630.g18886.t1"/>
    <property type="gene ID" value="Csp11.Scaffold630.g18886"/>
</dbReference>
<feature type="compositionally biased region" description="Basic and acidic residues" evidence="1">
    <location>
        <begin position="912"/>
        <end position="921"/>
    </location>
</feature>
<feature type="region of interest" description="Disordered" evidence="1">
    <location>
        <begin position="449"/>
        <end position="503"/>
    </location>
</feature>
<evidence type="ECO:0000313" key="2">
    <source>
        <dbReference type="Proteomes" id="UP000095282"/>
    </source>
</evidence>
<feature type="compositionally biased region" description="Polar residues" evidence="1">
    <location>
        <begin position="569"/>
        <end position="587"/>
    </location>
</feature>
<feature type="compositionally biased region" description="Polar residues" evidence="1">
    <location>
        <begin position="460"/>
        <end position="482"/>
    </location>
</feature>
<feature type="compositionally biased region" description="Low complexity" evidence="1">
    <location>
        <begin position="640"/>
        <end position="656"/>
    </location>
</feature>
<reference evidence="3" key="1">
    <citation type="submission" date="2016-11" db="UniProtKB">
        <authorList>
            <consortium name="WormBaseParasite"/>
        </authorList>
    </citation>
    <scope>IDENTIFICATION</scope>
</reference>
<feature type="compositionally biased region" description="Basic and acidic residues" evidence="1">
    <location>
        <begin position="759"/>
        <end position="768"/>
    </location>
</feature>
<feature type="compositionally biased region" description="Polar residues" evidence="1">
    <location>
        <begin position="922"/>
        <end position="931"/>
    </location>
</feature>
<sequence length="1242" mass="138265">MSGENNNNSSAPMANGPLQLASTVVYYDVEAQMRNHNRSNAGNFRNGNVQYEQYRQQAANAQYAPIPTVPTQEVRHGMNGQTNGHFQPTNGMNAYAYTQQQQNMSHAPMPTVLTQADYHGMSGQTNGHFQPMNGMNAHSYIQQQPNMNAQMPQIATQSEMVGQAQGYSQPMNQFHGNYNPHAPGSTQYVSTQAVHQGMNGQNNGYYHSMNQMNGNSYDQQQTFPNFNQQTSVHQPNQQMPGYNALPVPAGNYFPPAFGQSAQHYQSGPKALQSGVPNCQNFAEPAHHQPPNPQPSGVSARNQFNQPPPGYPAHSQSGQREMSYPQHVSHPAQHQTPIPQPSGVSARNQFDQPPPGYPAHAQRAQEEMSHLHAHLAHHQAPIPQPSGASSATEPIQRPPGLPRPEPTDYPTPPATADSRNSDQVRIQYVPILVPYPANFIVQWPGVGNGQMAEEPRAEPSPSVQIQQGQKETQCVGSIASGSSENEKIPKKSGTTPAFENQHAGEDIQSDVRASSAIAGKNEVPQSNTSTAGNKGACQNQLIVILKQKVHYGITKKIQHKEDENKPLVQIRQSTVTTENRPTPHTSLPGSEKASKNLSNYNFTSESTGTKPKNGGQNAERKNEAAVKVPSTTVENRSAPHASISSAGSKNASGNSSNYNIKAERSGTKTPIEKQQAETKKNSMFQGPSTSVGKSEAVQSDSAKGAAQKTAANRPMKNIEKKKSALQATPAAVQCTTSTQAPQTSSEAQKPVPSQTVKVVKGNDDSRVESSKVVAGHSRSGDVVSTTAKKSVETQKEFIREEVSTKSKESGGAQSSSESSNSSSKRNECEPGVPQKQRNECSEDVGEQIPIHTLRLTKELKEVSLERTVRVPKKSKAQKKREKEDQMKKEIDEIDRINKEFEKEDKKKKNAAMKIERTDEKRPTGNNEPSSTGKLAQANVKEASVIVGTIMREHPFIREEEKEVAEVLVAYLYVMANTRCKVLNLWKRDEPVPILESDPTGLALELLEHCRSRPMKWKGTDFEREVIINYLSDQVEVYRQSEDEALKKIGMYYQVVPKLNDYNLAQDFAYLTRKEFNDVEREENDVRYIRMVEHFAEKRKEAMFHEATLSKIIDGLKGETKLEERHWTHFNEYVERAYMYKIFGGSDESGMSAHEKELRRLHLSCKFDKKWDNSDTQHVLETIQRQVKDMKPSKKRDRYLNFCNYLLSVHSYILDVDTYLLAYELNDGKKESVHNFIFNVWFAG</sequence>
<proteinExistence type="predicted"/>
<feature type="compositionally biased region" description="Polar residues" evidence="1">
    <location>
        <begin position="680"/>
        <end position="700"/>
    </location>
</feature>
<feature type="compositionally biased region" description="Polar residues" evidence="1">
    <location>
        <begin position="732"/>
        <end position="755"/>
    </location>
</feature>
<feature type="compositionally biased region" description="Pro residues" evidence="1">
    <location>
        <begin position="395"/>
        <end position="412"/>
    </location>
</feature>
<accession>A0A1I7USF8</accession>
<organism evidence="2 3">
    <name type="scientific">Caenorhabditis tropicalis</name>
    <dbReference type="NCBI Taxonomy" id="1561998"/>
    <lineage>
        <taxon>Eukaryota</taxon>
        <taxon>Metazoa</taxon>
        <taxon>Ecdysozoa</taxon>
        <taxon>Nematoda</taxon>
        <taxon>Chromadorea</taxon>
        <taxon>Rhabditida</taxon>
        <taxon>Rhabditina</taxon>
        <taxon>Rhabditomorpha</taxon>
        <taxon>Rhabditoidea</taxon>
        <taxon>Rhabditidae</taxon>
        <taxon>Peloderinae</taxon>
        <taxon>Caenorhabditis</taxon>
    </lineage>
</organism>
<dbReference type="Proteomes" id="UP000095282">
    <property type="component" value="Unplaced"/>
</dbReference>
<feature type="region of interest" description="Disordered" evidence="1">
    <location>
        <begin position="258"/>
        <end position="420"/>
    </location>
</feature>
<feature type="region of interest" description="Disordered" evidence="1">
    <location>
        <begin position="556"/>
        <end position="853"/>
    </location>
</feature>
<name>A0A1I7USF8_9PELO</name>
<feature type="region of interest" description="Disordered" evidence="1">
    <location>
        <begin position="902"/>
        <end position="931"/>
    </location>
</feature>
<dbReference type="AlphaFoldDB" id="A0A1I7USF8"/>
<feature type="compositionally biased region" description="Polar residues" evidence="1">
    <location>
        <begin position="594"/>
        <end position="615"/>
    </location>
</feature>
<feature type="region of interest" description="Disordered" evidence="1">
    <location>
        <begin position="867"/>
        <end position="886"/>
    </location>
</feature>
<evidence type="ECO:0000256" key="1">
    <source>
        <dbReference type="SAM" id="MobiDB-lite"/>
    </source>
</evidence>
<evidence type="ECO:0000313" key="3">
    <source>
        <dbReference type="WBParaSite" id="Csp11.Scaffold630.g18886.t1"/>
    </source>
</evidence>
<feature type="compositionally biased region" description="Basic and acidic residues" evidence="1">
    <location>
        <begin position="788"/>
        <end position="807"/>
    </location>
</feature>
<feature type="compositionally biased region" description="Polar residues" evidence="1">
    <location>
        <begin position="331"/>
        <end position="350"/>
    </location>
</feature>
<feature type="compositionally biased region" description="Polar residues" evidence="1">
    <location>
        <begin position="294"/>
        <end position="304"/>
    </location>
</feature>